<feature type="transmembrane region" description="Helical" evidence="4">
    <location>
        <begin position="155"/>
        <end position="176"/>
    </location>
</feature>
<sequence>MNPTRLVEHARALTRHRLVRRAAAIFFVVAVALAGALLGITLGAQVRTEVGPADIGLRLTPSLTGETVLDVRPLGTLGFDTHNAPLRLDMTVDGVHPEKAQEILENPRWADRLPERIEEDLQEGLWRLLAEAAVLAVLGAGIAGLVVFRSLRRATWAALTGLVAVALTAGLSAATFNPKAISEPRYTGLLTGVPSLVGEAEAIVTRFSEYRGQLAKLVTNVSRLYQAGRSLPVFEPDPDTIRVLHVSDIHLNVAAWNVIKSLTEQFQIDLIIDTGDISDHGTKAENRLLDEIGRLGVPYVFVRGNHDSKTTERAVARHKNAIVLDGTAATVKGLRIYGIGDPRFTPDKSAKPIPDEKLAEIGREHASRVVPPEWPRSSSTSAPDRIPADVVAVHDHTMGRPFAGRVHLILSGHVHDRRTEMLPGGTRLMIQGSTGGAGLRGLEHEEPTPIMASVLYFDKKDKRLQAWDDITLGGLGQQSVQIQRHLETDPGRTIEPGPPADSSPASSAGPTATPSTLAG</sequence>
<keyword evidence="4" id="KW-1133">Transmembrane helix</keyword>
<dbReference type="RefSeq" id="WP_142262308.1">
    <property type="nucleotide sequence ID" value="NZ_BMPV01000010.1"/>
</dbReference>
<dbReference type="InterPro" id="IPR051158">
    <property type="entry name" value="Metallophosphoesterase_sf"/>
</dbReference>
<dbReference type="Pfam" id="PF00149">
    <property type="entry name" value="Metallophos"/>
    <property type="match status" value="1"/>
</dbReference>
<evidence type="ECO:0000259" key="5">
    <source>
        <dbReference type="Pfam" id="PF00149"/>
    </source>
</evidence>
<dbReference type="OrthoDB" id="5241348at2"/>
<comment type="caution">
    <text evidence="6">The sequence shown here is derived from an EMBL/GenBank/DDBJ whole genome shotgun (WGS) entry which is preliminary data.</text>
</comment>
<evidence type="ECO:0000256" key="1">
    <source>
        <dbReference type="ARBA" id="ARBA00022723"/>
    </source>
</evidence>
<gene>
    <name evidence="6" type="ORF">FHX40_4944</name>
</gene>
<dbReference type="AlphaFoldDB" id="A0A543IQD7"/>
<dbReference type="GO" id="GO:0016020">
    <property type="term" value="C:membrane"/>
    <property type="evidence" value="ECO:0007669"/>
    <property type="project" value="GOC"/>
</dbReference>
<dbReference type="SUPFAM" id="SSF56300">
    <property type="entry name" value="Metallo-dependent phosphatases"/>
    <property type="match status" value="1"/>
</dbReference>
<reference evidence="6 7" key="1">
    <citation type="submission" date="2019-06" db="EMBL/GenBank/DDBJ databases">
        <title>Sequencing the genomes of 1000 actinobacteria strains.</title>
        <authorList>
            <person name="Klenk H.-P."/>
        </authorList>
    </citation>
    <scope>NUCLEOTIDE SEQUENCE [LARGE SCALE GENOMIC DNA]</scope>
    <source>
        <strain evidence="6 7">DSM 43186</strain>
    </source>
</reference>
<keyword evidence="4" id="KW-0472">Membrane</keyword>
<dbReference type="GO" id="GO:0009245">
    <property type="term" value="P:lipid A biosynthetic process"/>
    <property type="evidence" value="ECO:0007669"/>
    <property type="project" value="TreeGrafter"/>
</dbReference>
<evidence type="ECO:0000313" key="7">
    <source>
        <dbReference type="Proteomes" id="UP000319213"/>
    </source>
</evidence>
<organism evidence="6 7">
    <name type="scientific">Thermopolyspora flexuosa</name>
    <dbReference type="NCBI Taxonomy" id="103836"/>
    <lineage>
        <taxon>Bacteria</taxon>
        <taxon>Bacillati</taxon>
        <taxon>Actinomycetota</taxon>
        <taxon>Actinomycetes</taxon>
        <taxon>Streptosporangiales</taxon>
        <taxon>Streptosporangiaceae</taxon>
        <taxon>Thermopolyspora</taxon>
    </lineage>
</organism>
<dbReference type="InterPro" id="IPR029052">
    <property type="entry name" value="Metallo-depent_PP-like"/>
</dbReference>
<keyword evidence="1" id="KW-0479">Metal-binding</keyword>
<dbReference type="GO" id="GO:0008758">
    <property type="term" value="F:UDP-2,3-diacylglucosamine hydrolase activity"/>
    <property type="evidence" value="ECO:0007669"/>
    <property type="project" value="TreeGrafter"/>
</dbReference>
<keyword evidence="4" id="KW-0812">Transmembrane</keyword>
<feature type="transmembrane region" description="Helical" evidence="4">
    <location>
        <begin position="128"/>
        <end position="148"/>
    </location>
</feature>
<dbReference type="EMBL" id="VFPQ01000002">
    <property type="protein sequence ID" value="TQM72787.1"/>
    <property type="molecule type" value="Genomic_DNA"/>
</dbReference>
<feature type="compositionally biased region" description="Low complexity" evidence="3">
    <location>
        <begin position="502"/>
        <end position="519"/>
    </location>
</feature>
<accession>A0A543IQD7</accession>
<feature type="domain" description="Calcineurin-like phosphoesterase" evidence="5">
    <location>
        <begin position="241"/>
        <end position="416"/>
    </location>
</feature>
<dbReference type="Gene3D" id="3.60.21.10">
    <property type="match status" value="1"/>
</dbReference>
<dbReference type="PANTHER" id="PTHR31302:SF31">
    <property type="entry name" value="PHOSPHODIESTERASE YAEI"/>
    <property type="match status" value="1"/>
</dbReference>
<evidence type="ECO:0000256" key="3">
    <source>
        <dbReference type="SAM" id="MobiDB-lite"/>
    </source>
</evidence>
<keyword evidence="7" id="KW-1185">Reference proteome</keyword>
<protein>
    <submittedName>
        <fullName evidence="6">Calcineurin-like phosphoesterase family protein</fullName>
    </submittedName>
</protein>
<dbReference type="GO" id="GO:0046872">
    <property type="term" value="F:metal ion binding"/>
    <property type="evidence" value="ECO:0007669"/>
    <property type="project" value="UniProtKB-KW"/>
</dbReference>
<dbReference type="InterPro" id="IPR004843">
    <property type="entry name" value="Calcineurin-like_PHP"/>
</dbReference>
<dbReference type="Proteomes" id="UP000319213">
    <property type="component" value="Unassembled WGS sequence"/>
</dbReference>
<evidence type="ECO:0000256" key="2">
    <source>
        <dbReference type="ARBA" id="ARBA00022801"/>
    </source>
</evidence>
<evidence type="ECO:0000256" key="4">
    <source>
        <dbReference type="SAM" id="Phobius"/>
    </source>
</evidence>
<keyword evidence="2" id="KW-0378">Hydrolase</keyword>
<evidence type="ECO:0000313" key="6">
    <source>
        <dbReference type="EMBL" id="TQM72787.1"/>
    </source>
</evidence>
<dbReference type="PANTHER" id="PTHR31302">
    <property type="entry name" value="TRANSMEMBRANE PROTEIN WITH METALLOPHOSPHOESTERASE DOMAIN-RELATED"/>
    <property type="match status" value="1"/>
</dbReference>
<proteinExistence type="predicted"/>
<feature type="transmembrane region" description="Helical" evidence="4">
    <location>
        <begin position="21"/>
        <end position="42"/>
    </location>
</feature>
<feature type="region of interest" description="Disordered" evidence="3">
    <location>
        <begin position="485"/>
        <end position="519"/>
    </location>
</feature>
<name>A0A543IQD7_9ACTN</name>